<proteinExistence type="predicted"/>
<dbReference type="EMBL" id="JACSQO010000001">
    <property type="protein sequence ID" value="MBD7942578.1"/>
    <property type="molecule type" value="Genomic_DNA"/>
</dbReference>
<reference evidence="1 2" key="1">
    <citation type="submission" date="2020-08" db="EMBL/GenBank/DDBJ databases">
        <title>A Genomic Blueprint of the Chicken Gut Microbiome.</title>
        <authorList>
            <person name="Gilroy R."/>
            <person name="Ravi A."/>
            <person name="Getino M."/>
            <person name="Pursley I."/>
            <person name="Horton D.L."/>
            <person name="Alikhan N.-F."/>
            <person name="Baker D."/>
            <person name="Gharbi K."/>
            <person name="Hall N."/>
            <person name="Watson M."/>
            <person name="Adriaenssens E.M."/>
            <person name="Foster-Nyarko E."/>
            <person name="Jarju S."/>
            <person name="Secka A."/>
            <person name="Antonio M."/>
            <person name="Oren A."/>
            <person name="Chaudhuri R."/>
            <person name="La Ragione R.M."/>
            <person name="Hildebrand F."/>
            <person name="Pallen M.J."/>
        </authorList>
    </citation>
    <scope>NUCLEOTIDE SEQUENCE [LARGE SCALE GENOMIC DNA]</scope>
    <source>
        <strain evidence="1 2">Sa2BUA9</strain>
    </source>
</reference>
<evidence type="ECO:0000313" key="1">
    <source>
        <dbReference type="EMBL" id="MBD7942578.1"/>
    </source>
</evidence>
<organism evidence="1 2">
    <name type="scientific">Psychrobacillus faecigallinarum</name>
    <dbReference type="NCBI Taxonomy" id="2762235"/>
    <lineage>
        <taxon>Bacteria</taxon>
        <taxon>Bacillati</taxon>
        <taxon>Bacillota</taxon>
        <taxon>Bacilli</taxon>
        <taxon>Bacillales</taxon>
        <taxon>Bacillaceae</taxon>
        <taxon>Psychrobacillus</taxon>
    </lineage>
</organism>
<name>A0ABR8R481_9BACI</name>
<dbReference type="Proteomes" id="UP000640786">
    <property type="component" value="Unassembled WGS sequence"/>
</dbReference>
<comment type="caution">
    <text evidence="1">The sequence shown here is derived from an EMBL/GenBank/DDBJ whole genome shotgun (WGS) entry which is preliminary data.</text>
</comment>
<dbReference type="RefSeq" id="WP_151110404.1">
    <property type="nucleotide sequence ID" value="NZ_JACSQO010000001.1"/>
</dbReference>
<protein>
    <submittedName>
        <fullName evidence="1">Uncharacterized protein</fullName>
    </submittedName>
</protein>
<evidence type="ECO:0000313" key="2">
    <source>
        <dbReference type="Proteomes" id="UP000640786"/>
    </source>
</evidence>
<accession>A0ABR8R481</accession>
<sequence length="268" mass="31370">MIRMHNLPENIKDALKPYYNENEKPDVFPAKFLFKGELYYYFTFAPAAEQLILRNDGSTPFFGEIKEEALLANNFNVCIEKFVHIGAKWATANRLGNYENYKNILGQIERKLGPLPEHIQKAYDVVKDVPDIIIENQHQIVDAVKKADDLWKVASDKELVTDLDEEKMESYLVEMIQAQVRQNDIQIKTENERKLISEFVSSKKKRFNLNACILSIRLKPFDKNMFSSSHEHAGEWDEFRDMALYSNRKAEEVKDHYLVFDSLRNPKE</sequence>
<keyword evidence="2" id="KW-1185">Reference proteome</keyword>
<gene>
    <name evidence="1" type="ORF">H9650_00500</name>
</gene>